<name>A0A9Q1J6V2_SYNKA</name>
<reference evidence="1" key="1">
    <citation type="journal article" date="2023" name="Science">
        <title>Genome structures resolve the early diversification of teleost fishes.</title>
        <authorList>
            <person name="Parey E."/>
            <person name="Louis A."/>
            <person name="Montfort J."/>
            <person name="Bouchez O."/>
            <person name="Roques C."/>
            <person name="Iampietro C."/>
            <person name="Lluch J."/>
            <person name="Castinel A."/>
            <person name="Donnadieu C."/>
            <person name="Desvignes T."/>
            <person name="Floi Bucao C."/>
            <person name="Jouanno E."/>
            <person name="Wen M."/>
            <person name="Mejri S."/>
            <person name="Dirks R."/>
            <person name="Jansen H."/>
            <person name="Henkel C."/>
            <person name="Chen W.J."/>
            <person name="Zahm M."/>
            <person name="Cabau C."/>
            <person name="Klopp C."/>
            <person name="Thompson A.W."/>
            <person name="Robinson-Rechavi M."/>
            <person name="Braasch I."/>
            <person name="Lecointre G."/>
            <person name="Bobe J."/>
            <person name="Postlethwait J.H."/>
            <person name="Berthelot C."/>
            <person name="Roest Crollius H."/>
            <person name="Guiguen Y."/>
        </authorList>
    </citation>
    <scope>NUCLEOTIDE SEQUENCE</scope>
    <source>
        <strain evidence="1">WJC10195</strain>
    </source>
</reference>
<protein>
    <submittedName>
        <fullName evidence="1">Uncharacterized protein</fullName>
    </submittedName>
</protein>
<sequence>MGDKLLRKTAVSVTQLLRSTGSAALILSVEEWLAIALAGVNTLQHTPGTSVYGTRRERARRTQACHASGLQTCIIQSDPHRTVPPRSNYAPDSPRRPFLFRHHFASANKHARHKQTRCTAHVPRGKRVYIY</sequence>
<proteinExistence type="predicted"/>
<keyword evidence="2" id="KW-1185">Reference proteome</keyword>
<organism evidence="1 2">
    <name type="scientific">Synaphobranchus kaupii</name>
    <name type="common">Kaup's arrowtooth eel</name>
    <dbReference type="NCBI Taxonomy" id="118154"/>
    <lineage>
        <taxon>Eukaryota</taxon>
        <taxon>Metazoa</taxon>
        <taxon>Chordata</taxon>
        <taxon>Craniata</taxon>
        <taxon>Vertebrata</taxon>
        <taxon>Euteleostomi</taxon>
        <taxon>Actinopterygii</taxon>
        <taxon>Neopterygii</taxon>
        <taxon>Teleostei</taxon>
        <taxon>Anguilliformes</taxon>
        <taxon>Synaphobranchidae</taxon>
        <taxon>Synaphobranchus</taxon>
    </lineage>
</organism>
<comment type="caution">
    <text evidence="1">The sequence shown here is derived from an EMBL/GenBank/DDBJ whole genome shotgun (WGS) entry which is preliminary data.</text>
</comment>
<dbReference type="AlphaFoldDB" id="A0A9Q1J6V2"/>
<accession>A0A9Q1J6V2</accession>
<dbReference type="EMBL" id="JAINUF010000002">
    <property type="protein sequence ID" value="KAJ8373754.1"/>
    <property type="molecule type" value="Genomic_DNA"/>
</dbReference>
<dbReference type="Proteomes" id="UP001152622">
    <property type="component" value="Chromosome 2"/>
</dbReference>
<evidence type="ECO:0000313" key="2">
    <source>
        <dbReference type="Proteomes" id="UP001152622"/>
    </source>
</evidence>
<gene>
    <name evidence="1" type="ORF">SKAU_G00043340</name>
</gene>
<evidence type="ECO:0000313" key="1">
    <source>
        <dbReference type="EMBL" id="KAJ8373754.1"/>
    </source>
</evidence>